<evidence type="ECO:0000256" key="1">
    <source>
        <dbReference type="ARBA" id="ARBA00004141"/>
    </source>
</evidence>
<evidence type="ECO:0000256" key="8">
    <source>
        <dbReference type="ARBA" id="ARBA00023303"/>
    </source>
</evidence>
<comment type="caution">
    <text evidence="11">The sequence shown here is derived from an EMBL/GenBank/DDBJ whole genome shotgun (WGS) entry which is preliminary data.</text>
</comment>
<dbReference type="PANTHER" id="PTHR31086">
    <property type="entry name" value="ALUMINUM-ACTIVATED MALATE TRANSPORTER 10"/>
    <property type="match status" value="1"/>
</dbReference>
<organism evidence="11 12">
    <name type="scientific">Coccomyxa viridis</name>
    <dbReference type="NCBI Taxonomy" id="1274662"/>
    <lineage>
        <taxon>Eukaryota</taxon>
        <taxon>Viridiplantae</taxon>
        <taxon>Chlorophyta</taxon>
        <taxon>core chlorophytes</taxon>
        <taxon>Trebouxiophyceae</taxon>
        <taxon>Trebouxiophyceae incertae sedis</taxon>
        <taxon>Coccomyxaceae</taxon>
        <taxon>Coccomyxa</taxon>
    </lineage>
</organism>
<feature type="transmembrane region" description="Helical" evidence="10">
    <location>
        <begin position="123"/>
        <end position="140"/>
    </location>
</feature>
<evidence type="ECO:0000256" key="5">
    <source>
        <dbReference type="ARBA" id="ARBA00022989"/>
    </source>
</evidence>
<keyword evidence="6" id="KW-0406">Ion transport</keyword>
<dbReference type="InterPro" id="IPR020966">
    <property type="entry name" value="ALMT"/>
</dbReference>
<evidence type="ECO:0000256" key="10">
    <source>
        <dbReference type="SAM" id="Phobius"/>
    </source>
</evidence>
<gene>
    <name evidence="11" type="primary">g2437</name>
    <name evidence="11" type="ORF">VP750_LOCUS2083</name>
</gene>
<evidence type="ECO:0000256" key="7">
    <source>
        <dbReference type="ARBA" id="ARBA00023136"/>
    </source>
</evidence>
<evidence type="ECO:0000256" key="6">
    <source>
        <dbReference type="ARBA" id="ARBA00023065"/>
    </source>
</evidence>
<feature type="compositionally biased region" description="Polar residues" evidence="9">
    <location>
        <begin position="322"/>
        <end position="335"/>
    </location>
</feature>
<dbReference type="EMBL" id="CAXHTA020000003">
    <property type="protein sequence ID" value="CAL5220424.1"/>
    <property type="molecule type" value="Genomic_DNA"/>
</dbReference>
<name>A0ABP1FMN4_9CHLO</name>
<keyword evidence="8" id="KW-0407">Ion channel</keyword>
<comment type="similarity">
    <text evidence="2">Belongs to the aromatic acid exporter (TC 2.A.85) family.</text>
</comment>
<dbReference type="Proteomes" id="UP001497392">
    <property type="component" value="Unassembled WGS sequence"/>
</dbReference>
<evidence type="ECO:0000256" key="9">
    <source>
        <dbReference type="SAM" id="MobiDB-lite"/>
    </source>
</evidence>
<feature type="transmembrane region" description="Helical" evidence="10">
    <location>
        <begin position="61"/>
        <end position="82"/>
    </location>
</feature>
<evidence type="ECO:0000313" key="11">
    <source>
        <dbReference type="EMBL" id="CAL5220424.1"/>
    </source>
</evidence>
<protein>
    <submittedName>
        <fullName evidence="11">G2437 protein</fullName>
    </submittedName>
</protein>
<feature type="compositionally biased region" description="Basic and acidic residues" evidence="9">
    <location>
        <begin position="260"/>
        <end position="276"/>
    </location>
</feature>
<sequence>MPSEVQGFRGWLRPLYPHLRQKSAFLKSGYALRSGVGVGLFAILHAIFQHESDRRGGNSTLLQWSQGCQWGAITILTVNFPIMGKIAKQSFERGLGTVVGGWLGYAAYVVSQHPSVEVWEKCWITIISFLFAFAAFLIGIKLKLDYSAKLLGITFVLVLWTPQSEGQALDIAASRISCIVIAIVLMAVLSILIYPQIASEMVVGELNSAMQSIADFNRIVWDEVNQTCKAESDRISRSFHLRNLSQKAFEGLQDRSLTHRSEDCSGAHPEGPHDSRPAGNHCTAGAITDLRADKGGQKCLAGSRTDADRPGTACTAHPARYGSSTSQQGSLSAQAESGDGILHNGHNSSSGHVNASSPSLIRGASDQNAGLQVDSEHNTSPQHVHGNSFMRRWQHQYQQQNPLQQHALEEDVHAHSEGIEQSKDREAALAQPFKAYIELDKERPFFDALGEFRSHIAKCEEHVSTALGEVYVGVWAGRRWFFPKVFHHHLLRRNNPDSHIPEKALKGVRMRMQRTVRVLYMIHCTFRDGFQGEVLEKIQHHYPLDLLMALSDAAVGAMQNFVDCFPRAHVSHRQLMPADALMRLNEVTNELMELARASRANKVDLILMGERYRTMLEQGIDPVKQAQMDRKASGFTDDLPGMRVLAEKLHGPHSSSGYEEHGLFLFPNTDAGWLATTRWYSFHFLVQQLVGALVRLRISLNLALPLLPGADIQDVVYCSGGTPHEEGCKDGCPNGLAIGAEGHKKRPADVQIAVE</sequence>
<feature type="transmembrane region" description="Helical" evidence="10">
    <location>
        <begin position="94"/>
        <end position="111"/>
    </location>
</feature>
<feature type="region of interest" description="Disordered" evidence="9">
    <location>
        <begin position="260"/>
        <end position="283"/>
    </location>
</feature>
<comment type="subcellular location">
    <subcellularLocation>
        <location evidence="1">Membrane</location>
        <topology evidence="1">Multi-pass membrane protein</topology>
    </subcellularLocation>
</comment>
<feature type="compositionally biased region" description="Polar residues" evidence="9">
    <location>
        <begin position="345"/>
        <end position="370"/>
    </location>
</feature>
<keyword evidence="4 10" id="KW-0812">Transmembrane</keyword>
<evidence type="ECO:0000256" key="3">
    <source>
        <dbReference type="ARBA" id="ARBA00022448"/>
    </source>
</evidence>
<feature type="region of interest" description="Disordered" evidence="9">
    <location>
        <begin position="299"/>
        <end position="385"/>
    </location>
</feature>
<evidence type="ECO:0000313" key="12">
    <source>
        <dbReference type="Proteomes" id="UP001497392"/>
    </source>
</evidence>
<feature type="transmembrane region" description="Helical" evidence="10">
    <location>
        <begin position="30"/>
        <end position="49"/>
    </location>
</feature>
<feature type="transmembrane region" description="Helical" evidence="10">
    <location>
        <begin position="176"/>
        <end position="194"/>
    </location>
</feature>
<keyword evidence="12" id="KW-1185">Reference proteome</keyword>
<accession>A0ABP1FMN4</accession>
<dbReference type="Pfam" id="PF11744">
    <property type="entry name" value="ALMT"/>
    <property type="match status" value="1"/>
</dbReference>
<keyword evidence="3" id="KW-0813">Transport</keyword>
<proteinExistence type="inferred from homology"/>
<evidence type="ECO:0000256" key="4">
    <source>
        <dbReference type="ARBA" id="ARBA00022692"/>
    </source>
</evidence>
<keyword evidence="7 10" id="KW-0472">Membrane</keyword>
<keyword evidence="5 10" id="KW-1133">Transmembrane helix</keyword>
<reference evidence="11 12" key="1">
    <citation type="submission" date="2024-06" db="EMBL/GenBank/DDBJ databases">
        <authorList>
            <person name="Kraege A."/>
            <person name="Thomma B."/>
        </authorList>
    </citation>
    <scope>NUCLEOTIDE SEQUENCE [LARGE SCALE GENOMIC DNA]</scope>
</reference>
<evidence type="ECO:0000256" key="2">
    <source>
        <dbReference type="ARBA" id="ARBA00007079"/>
    </source>
</evidence>